<accession>A0A5J4L5D5</accession>
<sequence length="49" mass="5531">MNINGRIVCDVFPLYIPHGSDEIKLTSASSIPSVIFISHMVQMKYYSKV</sequence>
<dbReference type="EMBL" id="BLAB01000001">
    <property type="protein sequence ID" value="GER94090.1"/>
    <property type="molecule type" value="Genomic_DNA"/>
</dbReference>
<reference evidence="1" key="1">
    <citation type="submission" date="2019-10" db="EMBL/GenBank/DDBJ databases">
        <title>Metagenomic sequencing of thiosulfate-disproportionating enrichment culture.</title>
        <authorList>
            <person name="Umezawa K."/>
            <person name="Kojima H."/>
            <person name="Fukui M."/>
        </authorList>
    </citation>
    <scope>NUCLEOTIDE SEQUENCE</scope>
    <source>
        <strain evidence="1">45J</strain>
    </source>
</reference>
<comment type="caution">
    <text evidence="1">The sequence shown here is derived from an EMBL/GenBank/DDBJ whole genome shotgun (WGS) entry which is preliminary data.</text>
</comment>
<protein>
    <submittedName>
        <fullName evidence="1">Uncharacterized protein</fullName>
    </submittedName>
</protein>
<name>A0A5J4L5D5_9ZZZZ</name>
<proteinExistence type="predicted"/>
<organism evidence="1">
    <name type="scientific">hot springs metagenome</name>
    <dbReference type="NCBI Taxonomy" id="433727"/>
    <lineage>
        <taxon>unclassified sequences</taxon>
        <taxon>metagenomes</taxon>
        <taxon>ecological metagenomes</taxon>
    </lineage>
</organism>
<evidence type="ECO:0000313" key="1">
    <source>
        <dbReference type="EMBL" id="GER94090.1"/>
    </source>
</evidence>
<dbReference type="AlphaFoldDB" id="A0A5J4L5D5"/>
<gene>
    <name evidence="1" type="ORF">A45J_1848</name>
</gene>